<dbReference type="Proteomes" id="UP001596161">
    <property type="component" value="Unassembled WGS sequence"/>
</dbReference>
<dbReference type="EMBL" id="JBHSKT010000001">
    <property type="protein sequence ID" value="MFC5269338.1"/>
    <property type="molecule type" value="Genomic_DNA"/>
</dbReference>
<evidence type="ECO:0000313" key="2">
    <source>
        <dbReference type="Proteomes" id="UP001596161"/>
    </source>
</evidence>
<gene>
    <name evidence="1" type="ORF">ACFPIB_01870</name>
</gene>
<evidence type="ECO:0000313" key="1">
    <source>
        <dbReference type="EMBL" id="MFC5269338.1"/>
    </source>
</evidence>
<sequence>MKKNVSSKISNVLKYRLSPWLKSQIDSLSQSIYSDLGLEINGEKAPRALFIFPTVSFDFYIQGRFEEGLKTKMHNIYFQGLAILKKLIDHGYVVDCVDKDAFDVNRDTSQYRLIIDEGNNLAFLSNYPNQKKIFYSTGLKWERRNLNEQQRINWFHDAYGFFVKPVRQSLPVYSSQVADFILYKGVPEQMQDFNKRAKLVQLAMPVEYEPENIERDYSKREFLWIGGWGAIHKGLDIVVEAFEGMPESKLHIFGPLEREGKVLNWLQDKLKGSKNVFYQGFADYTKSSFQKIIHNCAGHIYPSAGENGCATLAQTAHYGLIPVTTAEANNQASFLGYNIEGDSRSLMIESIRHSVAEISAMDDETLKTKSEKIMAFAKERFTRSAFLKSVDDFLLSVK</sequence>
<name>A0ABW0E762_9BACT</name>
<organism evidence="1 2">
    <name type="scientific">Adhaeribacter terreus</name>
    <dbReference type="NCBI Taxonomy" id="529703"/>
    <lineage>
        <taxon>Bacteria</taxon>
        <taxon>Pseudomonadati</taxon>
        <taxon>Bacteroidota</taxon>
        <taxon>Cytophagia</taxon>
        <taxon>Cytophagales</taxon>
        <taxon>Hymenobacteraceae</taxon>
        <taxon>Adhaeribacter</taxon>
    </lineage>
</organism>
<dbReference type="SUPFAM" id="SSF53756">
    <property type="entry name" value="UDP-Glycosyltransferase/glycogen phosphorylase"/>
    <property type="match status" value="1"/>
</dbReference>
<dbReference type="RefSeq" id="WP_378015717.1">
    <property type="nucleotide sequence ID" value="NZ_JBHSKT010000001.1"/>
</dbReference>
<dbReference type="Gene3D" id="3.40.50.2000">
    <property type="entry name" value="Glycogen Phosphorylase B"/>
    <property type="match status" value="1"/>
</dbReference>
<keyword evidence="2" id="KW-1185">Reference proteome</keyword>
<reference evidence="2" key="1">
    <citation type="journal article" date="2019" name="Int. J. Syst. Evol. Microbiol.">
        <title>The Global Catalogue of Microorganisms (GCM) 10K type strain sequencing project: providing services to taxonomists for standard genome sequencing and annotation.</title>
        <authorList>
            <consortium name="The Broad Institute Genomics Platform"/>
            <consortium name="The Broad Institute Genome Sequencing Center for Infectious Disease"/>
            <person name="Wu L."/>
            <person name="Ma J."/>
        </authorList>
    </citation>
    <scope>NUCLEOTIDE SEQUENCE [LARGE SCALE GENOMIC DNA]</scope>
    <source>
        <strain evidence="2">KACC 12602</strain>
    </source>
</reference>
<proteinExistence type="predicted"/>
<comment type="caution">
    <text evidence="1">The sequence shown here is derived from an EMBL/GenBank/DDBJ whole genome shotgun (WGS) entry which is preliminary data.</text>
</comment>
<accession>A0ABW0E762</accession>
<protein>
    <recommendedName>
        <fullName evidence="3">Glycosyltransferase</fullName>
    </recommendedName>
</protein>
<evidence type="ECO:0008006" key="3">
    <source>
        <dbReference type="Google" id="ProtNLM"/>
    </source>
</evidence>